<gene>
    <name evidence="2" type="ORF">HJG54_30575</name>
</gene>
<dbReference type="SUPFAM" id="SSF110221">
    <property type="entry name" value="AbfB domain"/>
    <property type="match status" value="1"/>
</dbReference>
<dbReference type="InterPro" id="IPR036195">
    <property type="entry name" value="AbfB_ABD_sf"/>
</dbReference>
<feature type="domain" description="Alpha-L-arabinofuranosidase B arabinose-binding" evidence="1">
    <location>
        <begin position="3"/>
        <end position="32"/>
    </location>
</feature>
<accession>A0AA97ASL6</accession>
<protein>
    <recommendedName>
        <fullName evidence="1">Alpha-L-arabinofuranosidase B arabinose-binding domain-containing protein</fullName>
    </recommendedName>
</protein>
<dbReference type="EMBL" id="CP053587">
    <property type="protein sequence ID" value="WNZ27243.1"/>
    <property type="molecule type" value="Genomic_DNA"/>
</dbReference>
<organism evidence="2">
    <name type="scientific">Leptolyngbya sp. NK1-12</name>
    <dbReference type="NCBI Taxonomy" id="2547451"/>
    <lineage>
        <taxon>Bacteria</taxon>
        <taxon>Bacillati</taxon>
        <taxon>Cyanobacteriota</taxon>
        <taxon>Cyanophyceae</taxon>
        <taxon>Leptolyngbyales</taxon>
        <taxon>Leptolyngbyaceae</taxon>
        <taxon>Leptolyngbya group</taxon>
        <taxon>Leptolyngbya</taxon>
    </lineage>
</organism>
<dbReference type="GO" id="GO:0046373">
    <property type="term" value="P:L-arabinose metabolic process"/>
    <property type="evidence" value="ECO:0007669"/>
    <property type="project" value="InterPro"/>
</dbReference>
<evidence type="ECO:0000313" key="2">
    <source>
        <dbReference type="EMBL" id="WNZ27243.1"/>
    </source>
</evidence>
<evidence type="ECO:0000259" key="1">
    <source>
        <dbReference type="Pfam" id="PF05270"/>
    </source>
</evidence>
<proteinExistence type="predicted"/>
<dbReference type="RefSeq" id="WP_420717431.1">
    <property type="nucleotide sequence ID" value="NZ_CP053587.1"/>
</dbReference>
<reference evidence="2" key="1">
    <citation type="submission" date="2020-05" db="EMBL/GenBank/DDBJ databases">
        <authorList>
            <person name="Zhu T."/>
            <person name="Keshari N."/>
            <person name="Lu X."/>
        </authorList>
    </citation>
    <scope>NUCLEOTIDE SEQUENCE</scope>
    <source>
        <strain evidence="2">NK1-12</strain>
    </source>
</reference>
<name>A0AA97ASL6_9CYAN</name>
<dbReference type="Gene3D" id="2.80.10.50">
    <property type="match status" value="1"/>
</dbReference>
<dbReference type="AlphaFoldDB" id="A0AA97ASL6"/>
<dbReference type="InterPro" id="IPR007934">
    <property type="entry name" value="AbfB_ABD"/>
</dbReference>
<sequence>MADATLCLRPGLANSDDFSFESYNDCGCFIRH</sequence>
<dbReference type="GO" id="GO:0046556">
    <property type="term" value="F:alpha-L-arabinofuranosidase activity"/>
    <property type="evidence" value="ECO:0007669"/>
    <property type="project" value="InterPro"/>
</dbReference>
<dbReference type="Pfam" id="PF05270">
    <property type="entry name" value="AbfB"/>
    <property type="match status" value="1"/>
</dbReference>